<dbReference type="InterPro" id="IPR004099">
    <property type="entry name" value="Pyr_nucl-diS_OxRdtase_dimer"/>
</dbReference>
<accession>B3QZT8</accession>
<dbReference type="PANTHER" id="PTHR43429">
    <property type="entry name" value="PYRIDINE NUCLEOTIDE-DISULFIDE OXIDOREDUCTASE DOMAIN-CONTAINING"/>
    <property type="match status" value="1"/>
</dbReference>
<dbReference type="Pfam" id="PF07992">
    <property type="entry name" value="Pyr_redox_2"/>
    <property type="match status" value="1"/>
</dbReference>
<dbReference type="Gene3D" id="3.30.390.30">
    <property type="match status" value="1"/>
</dbReference>
<dbReference type="Proteomes" id="UP000002020">
    <property type="component" value="Chromosome"/>
</dbReference>
<evidence type="ECO:0000256" key="5">
    <source>
        <dbReference type="ARBA" id="ARBA00023002"/>
    </source>
</evidence>
<dbReference type="eggNOG" id="COG0446">
    <property type="taxonomic scope" value="Bacteria"/>
</dbReference>
<evidence type="ECO:0000256" key="1">
    <source>
        <dbReference type="ARBA" id="ARBA00001974"/>
    </source>
</evidence>
<dbReference type="InterPro" id="IPR036188">
    <property type="entry name" value="FAD/NAD-bd_sf"/>
</dbReference>
<dbReference type="AlphaFoldDB" id="B3QZT8"/>
<dbReference type="STRING" id="37692.ATP_00288"/>
<dbReference type="EMBL" id="CU469464">
    <property type="protein sequence ID" value="CAP18475.1"/>
    <property type="molecule type" value="Genomic_DNA"/>
</dbReference>
<comment type="similarity">
    <text evidence="2">Belongs to the class-III pyridine nucleotide-disulfide oxidoreductase family.</text>
</comment>
<name>B3QZT8_PHYMT</name>
<evidence type="ECO:0000313" key="9">
    <source>
        <dbReference type="EMBL" id="CAP18475.1"/>
    </source>
</evidence>
<proteinExistence type="inferred from homology"/>
<organism evidence="10">
    <name type="scientific">Phytoplasma mali (strain AT)</name>
    <dbReference type="NCBI Taxonomy" id="482235"/>
    <lineage>
        <taxon>Bacteria</taxon>
        <taxon>Bacillati</taxon>
        <taxon>Mycoplasmatota</taxon>
        <taxon>Mollicutes</taxon>
        <taxon>Acholeplasmatales</taxon>
        <taxon>Acholeplasmataceae</taxon>
        <taxon>Candidatus Phytoplasma</taxon>
        <taxon>16SrX (Apple proliferation group)</taxon>
    </lineage>
</organism>
<dbReference type="InterPro" id="IPR050260">
    <property type="entry name" value="FAD-bd_OxRdtase"/>
</dbReference>
<feature type="domain" description="Pyridine nucleotide-disulphide oxidoreductase dimerisation" evidence="7">
    <location>
        <begin position="328"/>
        <end position="428"/>
    </location>
</feature>
<dbReference type="Pfam" id="PF02852">
    <property type="entry name" value="Pyr_redox_dim"/>
    <property type="match status" value="1"/>
</dbReference>
<dbReference type="SUPFAM" id="SSF51905">
    <property type="entry name" value="FAD/NAD(P)-binding domain"/>
    <property type="match status" value="2"/>
</dbReference>
<dbReference type="GO" id="GO:0016491">
    <property type="term" value="F:oxidoreductase activity"/>
    <property type="evidence" value="ECO:0007669"/>
    <property type="project" value="UniProtKB-KW"/>
</dbReference>
<evidence type="ECO:0000313" key="10">
    <source>
        <dbReference type="Proteomes" id="UP000002020"/>
    </source>
</evidence>
<dbReference type="SUPFAM" id="SSF55424">
    <property type="entry name" value="FAD/NAD-linked reductases, dimerisation (C-terminal) domain"/>
    <property type="match status" value="1"/>
</dbReference>
<feature type="domain" description="FAD/NAD(P)-binding" evidence="8">
    <location>
        <begin position="1"/>
        <end position="305"/>
    </location>
</feature>
<dbReference type="KEGG" id="pml:ATP_00288"/>
<sequence length="445" mass="49817">MKVIIIGCTHAGTAAVKTIKKNNPQAKLTIYDKNDNISFLSCGIALYIEGVVKDKNGLFYSNKDELLNMGAEIKLKHEIIDINLKQKQVLVKDLETNKEFIDNFDKLVLALGSWPIIPQLEGIKSKNVLLSKNFNHANNIIKYIKNINKITIVGAGYIGIELAEALAVQGKKIVLIDAEKRIMPKYLDKEFTDIAEKTLKDHGIHLALNQKITGFDVEGELITKVHTEKSTFETEMLIMCIGFRPDTNLIKDKIKVSENGAILINEFMVTSHPDVYACGDCINSYYNPTKEPKYIPLATNAIRTGMIVGLNIKTPKFKYLGTQGTSGIKIYDWHIASTGLNENVAKKLGNNYDSVIIKDANRPEFMPKYDAVILKIIFDKISRKILGGQIISKTDLTEKINTLSVCIQKNMTVEELSLVDFFFQPHFNKPLSILNLAGLKALNIK</sequence>
<dbReference type="PRINTS" id="PR00368">
    <property type="entry name" value="FADPNR"/>
</dbReference>
<evidence type="ECO:0000256" key="3">
    <source>
        <dbReference type="ARBA" id="ARBA00022630"/>
    </source>
</evidence>
<keyword evidence="4" id="KW-0274">FAD</keyword>
<evidence type="ECO:0000256" key="4">
    <source>
        <dbReference type="ARBA" id="ARBA00022827"/>
    </source>
</evidence>
<protein>
    <submittedName>
        <fullName evidence="9">NADH oxidase H2O2-forming</fullName>
    </submittedName>
</protein>
<gene>
    <name evidence="9" type="primary">hcaD</name>
    <name evidence="9" type="ordered locus">ATP_00288</name>
</gene>
<keyword evidence="10" id="KW-1185">Reference proteome</keyword>
<dbReference type="InterPro" id="IPR023753">
    <property type="entry name" value="FAD/NAD-binding_dom"/>
</dbReference>
<keyword evidence="3" id="KW-0285">Flavoprotein</keyword>
<evidence type="ECO:0000256" key="2">
    <source>
        <dbReference type="ARBA" id="ARBA00009130"/>
    </source>
</evidence>
<dbReference type="PRINTS" id="PR00411">
    <property type="entry name" value="PNDRDTASEI"/>
</dbReference>
<reference evidence="9 10" key="1">
    <citation type="journal article" date="2008" name="BMC Genomics">
        <title>The linear chromosome of the plant-pathogenic mycoplasma 'Candidatus Phytoplasma mali'.</title>
        <authorList>
            <person name="Kube M."/>
            <person name="Schneider B."/>
            <person name="Kuhl H."/>
            <person name="Dandekar T."/>
            <person name="Heitmann K."/>
            <person name="Migdoll A.M."/>
            <person name="Reinhardt R."/>
            <person name="Seemueller E."/>
        </authorList>
    </citation>
    <scope>NUCLEOTIDE SEQUENCE [LARGE SCALE GENOMIC DNA]</scope>
    <source>
        <strain evidence="9 10">AT</strain>
    </source>
</reference>
<keyword evidence="6" id="KW-0676">Redox-active center</keyword>
<keyword evidence="5" id="KW-0560">Oxidoreductase</keyword>
<evidence type="ECO:0000256" key="6">
    <source>
        <dbReference type="ARBA" id="ARBA00023284"/>
    </source>
</evidence>
<dbReference type="Gene3D" id="3.50.50.60">
    <property type="entry name" value="FAD/NAD(P)-binding domain"/>
    <property type="match status" value="2"/>
</dbReference>
<evidence type="ECO:0000259" key="7">
    <source>
        <dbReference type="Pfam" id="PF02852"/>
    </source>
</evidence>
<evidence type="ECO:0000259" key="8">
    <source>
        <dbReference type="Pfam" id="PF07992"/>
    </source>
</evidence>
<comment type="cofactor">
    <cofactor evidence="1">
        <name>FAD</name>
        <dbReference type="ChEBI" id="CHEBI:57692"/>
    </cofactor>
</comment>
<dbReference type="PANTHER" id="PTHR43429:SF1">
    <property type="entry name" value="NAD(P)H SULFUR OXIDOREDUCTASE (COA-DEPENDENT)"/>
    <property type="match status" value="1"/>
</dbReference>
<dbReference type="HOGENOM" id="CLU_003291_1_0_14"/>
<dbReference type="InterPro" id="IPR016156">
    <property type="entry name" value="FAD/NAD-linked_Rdtase_dimer_sf"/>
</dbReference>